<dbReference type="PANTHER" id="PTHR19370:SF171">
    <property type="entry name" value="NADH-CYTOCHROME B5 REDUCTASE 2"/>
    <property type="match status" value="1"/>
</dbReference>
<keyword evidence="14" id="KW-0496">Mitochondrion</keyword>
<comment type="caution">
    <text evidence="23">The sequence shown here is derived from an EMBL/GenBank/DDBJ whole genome shotgun (WGS) entry which is preliminary data.</text>
</comment>
<feature type="binding site" evidence="21">
    <location>
        <position position="258"/>
    </location>
    <ligand>
        <name>FAD</name>
        <dbReference type="ChEBI" id="CHEBI:57692"/>
    </ligand>
</feature>
<evidence type="ECO:0000256" key="17">
    <source>
        <dbReference type="ARBA" id="ARBA00037464"/>
    </source>
</evidence>
<evidence type="ECO:0000256" key="14">
    <source>
        <dbReference type="ARBA" id="ARBA00023128"/>
    </source>
</evidence>
<evidence type="ECO:0000256" key="18">
    <source>
        <dbReference type="ARBA" id="ARBA00039435"/>
    </source>
</evidence>
<dbReference type="PRINTS" id="PR00406">
    <property type="entry name" value="CYTB5RDTASE"/>
</dbReference>
<protein>
    <recommendedName>
        <fullName evidence="18">NADH-cytochrome b5 reductase 2</fullName>
        <ecNumber evidence="5">1.6.2.2</ecNumber>
    </recommendedName>
    <alternativeName>
        <fullName evidence="19">Mitochondrial cytochrome b reductase</fullName>
    </alternativeName>
</protein>
<proteinExistence type="inferred from homology"/>
<dbReference type="Proteomes" id="UP000244073">
    <property type="component" value="Unassembled WGS sequence"/>
</dbReference>
<keyword evidence="16" id="KW-0687">Ribonucleoprotein</keyword>
<dbReference type="PANTHER" id="PTHR19370">
    <property type="entry name" value="NADH-CYTOCHROME B5 REDUCTASE"/>
    <property type="match status" value="1"/>
</dbReference>
<feature type="binding site" evidence="21">
    <location>
        <position position="265"/>
    </location>
    <ligand>
        <name>FAD</name>
        <dbReference type="ChEBI" id="CHEBI:57692"/>
    </ligand>
</feature>
<dbReference type="AlphaFoldDB" id="A0A2T5M432"/>
<dbReference type="Gene3D" id="3.40.50.80">
    <property type="entry name" value="Nucleotide-binding domain of ferredoxin-NADP reductase (FNR) module"/>
    <property type="match status" value="1"/>
</dbReference>
<dbReference type="GO" id="GO:0005741">
    <property type="term" value="C:mitochondrial outer membrane"/>
    <property type="evidence" value="ECO:0007669"/>
    <property type="project" value="UniProtKB-SubCell"/>
</dbReference>
<feature type="binding site" evidence="21">
    <location>
        <position position="241"/>
    </location>
    <ligand>
        <name>FAD</name>
        <dbReference type="ChEBI" id="CHEBI:57692"/>
    </ligand>
</feature>
<keyword evidence="9 21" id="KW-0274">FAD</keyword>
<evidence type="ECO:0000256" key="6">
    <source>
        <dbReference type="ARBA" id="ARBA00022630"/>
    </source>
</evidence>
<evidence type="ECO:0000313" key="24">
    <source>
        <dbReference type="Proteomes" id="UP000244073"/>
    </source>
</evidence>
<keyword evidence="12" id="KW-0560">Oxidoreductase</keyword>
<comment type="function">
    <text evidence="17">May mediate the reduction of outer membrane cytochrome b5.</text>
</comment>
<keyword evidence="11" id="KW-1133">Transmembrane helix</keyword>
<dbReference type="Gene3D" id="2.40.30.10">
    <property type="entry name" value="Translation factors"/>
    <property type="match status" value="1"/>
</dbReference>
<evidence type="ECO:0000256" key="13">
    <source>
        <dbReference type="ARBA" id="ARBA00023027"/>
    </source>
</evidence>
<dbReference type="Pfam" id="PF00175">
    <property type="entry name" value="NAD_binding_1"/>
    <property type="match status" value="1"/>
</dbReference>
<evidence type="ECO:0000259" key="22">
    <source>
        <dbReference type="PROSITE" id="PS51384"/>
    </source>
</evidence>
<dbReference type="EMBL" id="MSFN02000002">
    <property type="protein sequence ID" value="PTU23298.1"/>
    <property type="molecule type" value="Genomic_DNA"/>
</dbReference>
<dbReference type="InterPro" id="IPR017927">
    <property type="entry name" value="FAD-bd_FR_type"/>
</dbReference>
<evidence type="ECO:0000256" key="9">
    <source>
        <dbReference type="ARBA" id="ARBA00022827"/>
    </source>
</evidence>
<evidence type="ECO:0000256" key="8">
    <source>
        <dbReference type="ARBA" id="ARBA00022787"/>
    </source>
</evidence>
<dbReference type="GO" id="GO:0006696">
    <property type="term" value="P:ergosterol biosynthetic process"/>
    <property type="evidence" value="ECO:0007669"/>
    <property type="project" value="TreeGrafter"/>
</dbReference>
<dbReference type="SUPFAM" id="SSF52343">
    <property type="entry name" value="Ferredoxin reductase-like, C-terminal NADP-linked domain"/>
    <property type="match status" value="1"/>
</dbReference>
<evidence type="ECO:0000256" key="1">
    <source>
        <dbReference type="ARBA" id="ARBA00001974"/>
    </source>
</evidence>
<evidence type="ECO:0000256" key="4">
    <source>
        <dbReference type="ARBA" id="ARBA00009362"/>
    </source>
</evidence>
<dbReference type="GO" id="GO:0006412">
    <property type="term" value="P:translation"/>
    <property type="evidence" value="ECO:0007669"/>
    <property type="project" value="InterPro"/>
</dbReference>
<comment type="cofactor">
    <cofactor evidence="1 21">
        <name>FAD</name>
        <dbReference type="ChEBI" id="CHEBI:57692"/>
    </cofactor>
</comment>
<dbReference type="Gene3D" id="3.10.20.10">
    <property type="match status" value="2"/>
</dbReference>
<dbReference type="GeneID" id="63815727"/>
<dbReference type="OrthoDB" id="432685at2759"/>
<evidence type="ECO:0000256" key="12">
    <source>
        <dbReference type="ARBA" id="ARBA00023002"/>
    </source>
</evidence>
<dbReference type="CDD" id="cd06183">
    <property type="entry name" value="cyt_b5_reduct_like"/>
    <property type="match status" value="1"/>
</dbReference>
<dbReference type="PROSITE" id="PS51384">
    <property type="entry name" value="FAD_FR"/>
    <property type="match status" value="1"/>
</dbReference>
<gene>
    <name evidence="23" type="ORF">P175DRAFT_0515208</name>
</gene>
<dbReference type="HAMAP" id="MF_00273">
    <property type="entry name" value="Ribosomal_eL20"/>
    <property type="match status" value="1"/>
</dbReference>
<evidence type="ECO:0000256" key="15">
    <source>
        <dbReference type="ARBA" id="ARBA00023136"/>
    </source>
</evidence>
<evidence type="ECO:0000256" key="5">
    <source>
        <dbReference type="ARBA" id="ARBA00012011"/>
    </source>
</evidence>
<dbReference type="FunFam" id="3.10.20.10:FF:000002">
    <property type="entry name" value="60S ribosomal protein L18a"/>
    <property type="match status" value="1"/>
</dbReference>
<feature type="binding site" evidence="21">
    <location>
        <position position="239"/>
    </location>
    <ligand>
        <name>FAD</name>
        <dbReference type="ChEBI" id="CHEBI:57692"/>
    </ligand>
</feature>
<dbReference type="SUPFAM" id="SSF63380">
    <property type="entry name" value="Riboflavin synthase domain-like"/>
    <property type="match status" value="1"/>
</dbReference>
<dbReference type="PRINTS" id="PR00371">
    <property type="entry name" value="FPNCR"/>
</dbReference>
<accession>A0A2T5M432</accession>
<dbReference type="InterPro" id="IPR017938">
    <property type="entry name" value="Riboflavin_synthase-like_b-brl"/>
</dbReference>
<dbReference type="FunFam" id="3.40.50.80:FF:000009">
    <property type="entry name" value="NADH-cytochrome b5 reductase"/>
    <property type="match status" value="1"/>
</dbReference>
<feature type="domain" description="FAD-binding FR-type" evidence="22">
    <location>
        <begin position="185"/>
        <end position="290"/>
    </location>
</feature>
<evidence type="ECO:0000313" key="23">
    <source>
        <dbReference type="EMBL" id="PTU23298.1"/>
    </source>
</evidence>
<dbReference type="InterPro" id="IPR008333">
    <property type="entry name" value="Cbr1-like_FAD-bd_dom"/>
</dbReference>
<evidence type="ECO:0000256" key="20">
    <source>
        <dbReference type="ARBA" id="ARBA00047682"/>
    </source>
</evidence>
<dbReference type="EC" id="1.6.2.2" evidence="5"/>
<comment type="subcellular location">
    <subcellularLocation>
        <location evidence="2">Mitochondrion outer membrane</location>
        <topology evidence="2">Single-pass membrane protein</topology>
    </subcellularLocation>
</comment>
<feature type="binding site" evidence="21">
    <location>
        <position position="240"/>
    </location>
    <ligand>
        <name>FAD</name>
        <dbReference type="ChEBI" id="CHEBI:57692"/>
    </ligand>
</feature>
<dbReference type="Pfam" id="PF00970">
    <property type="entry name" value="FAD_binding_6"/>
    <property type="match status" value="1"/>
</dbReference>
<evidence type="ECO:0000256" key="10">
    <source>
        <dbReference type="ARBA" id="ARBA00022980"/>
    </source>
</evidence>
<keyword evidence="7" id="KW-0812">Transmembrane</keyword>
<keyword evidence="15" id="KW-0472">Membrane</keyword>
<dbReference type="InterPro" id="IPR001709">
    <property type="entry name" value="Flavoprot_Pyr_Nucl_cyt_Rdtase"/>
</dbReference>
<dbReference type="InterPro" id="IPR023573">
    <property type="entry name" value="Ribosomal_eL20_dom"/>
</dbReference>
<organism evidence="23 24">
    <name type="scientific">Aspergillus ochraceoroseus IBT 24754</name>
    <dbReference type="NCBI Taxonomy" id="1392256"/>
    <lineage>
        <taxon>Eukaryota</taxon>
        <taxon>Fungi</taxon>
        <taxon>Dikarya</taxon>
        <taxon>Ascomycota</taxon>
        <taxon>Pezizomycotina</taxon>
        <taxon>Eurotiomycetes</taxon>
        <taxon>Eurotiomycetidae</taxon>
        <taxon>Eurotiales</taxon>
        <taxon>Aspergillaceae</taxon>
        <taxon>Aspergillus</taxon>
        <taxon>Aspergillus subgen. Nidulantes</taxon>
    </lineage>
</organism>
<keyword evidence="10" id="KW-0689">Ribosomal protein</keyword>
<sequence length="436" mass="49353">MADWNITGRLTEYQVIGRHLPTEANPTPKLYRMRIFAPNTVVAKSRFWYFLTQLRKVKKANGEIVSINVIHEKRPLKVKNFGIWLRYDSRSGTHNMYKEFREMSRTDAVEALYQDMAARHRARFGSIHSARQYSTEAPKSKSLAPVYAAVGATGLGIGLYRYYSSGATTAEAPKDRPKVFTGGDQGWIDLKLLDSETLSHNTKRLRFEFPDKEAVSGLEVASVLLTKFTPAEGEKAVIRPYTPTSDEEQPGYLELVVKRYPNGPMSEHIHSLNPAQPLSFKGPFPKYPWEANKHEHICLIAGGTGIAPMWQLARQIFKNPEDKTKVTLVFGNVTEEDILLKKELDELENTYPRRFKAFYVLDNPPKEWTGGKGFITKELLKTVLPEPKEENIKIFVCGPPGMYKAISGSKKSLKDQGELSGILKDLGYSAEQVFKF</sequence>
<evidence type="ECO:0000256" key="21">
    <source>
        <dbReference type="PIRSR" id="PIRSR601834-1"/>
    </source>
</evidence>
<keyword evidence="13" id="KW-0520">NAD</keyword>
<dbReference type="GO" id="GO:0003735">
    <property type="term" value="F:structural constituent of ribosome"/>
    <property type="evidence" value="ECO:0007669"/>
    <property type="project" value="InterPro"/>
</dbReference>
<dbReference type="InterPro" id="IPR001834">
    <property type="entry name" value="CBR-like"/>
</dbReference>
<evidence type="ECO:0000256" key="16">
    <source>
        <dbReference type="ARBA" id="ARBA00023274"/>
    </source>
</evidence>
<dbReference type="InterPro" id="IPR028877">
    <property type="entry name" value="Ribosomal_eL20"/>
</dbReference>
<evidence type="ECO:0000256" key="3">
    <source>
        <dbReference type="ARBA" id="ARBA00006105"/>
    </source>
</evidence>
<comment type="similarity">
    <text evidence="4">Belongs to the eukaryotic ribosomal protein eL20 family.</text>
</comment>
<comment type="similarity">
    <text evidence="3">Belongs to the flavoprotein pyridine nucleotide cytochrome reductase family.</text>
</comment>
<dbReference type="VEuPathDB" id="FungiDB:P175DRAFT_0515208"/>
<comment type="catalytic activity">
    <reaction evidence="20">
        <text>2 Fe(III)-[cytochrome b5] + NADH = 2 Fe(II)-[cytochrome b5] + NAD(+) + H(+)</text>
        <dbReference type="Rhea" id="RHEA:46680"/>
        <dbReference type="Rhea" id="RHEA-COMP:10438"/>
        <dbReference type="Rhea" id="RHEA-COMP:10439"/>
        <dbReference type="ChEBI" id="CHEBI:15378"/>
        <dbReference type="ChEBI" id="CHEBI:29033"/>
        <dbReference type="ChEBI" id="CHEBI:29034"/>
        <dbReference type="ChEBI" id="CHEBI:57540"/>
        <dbReference type="ChEBI" id="CHEBI:57945"/>
        <dbReference type="EC" id="1.6.2.2"/>
    </reaction>
</comment>
<dbReference type="InterPro" id="IPR001433">
    <property type="entry name" value="OxRdtase_FAD/NAD-bd"/>
</dbReference>
<evidence type="ECO:0000256" key="7">
    <source>
        <dbReference type="ARBA" id="ARBA00022692"/>
    </source>
</evidence>
<feature type="binding site" evidence="21">
    <location>
        <position position="266"/>
    </location>
    <ligand>
        <name>FAD</name>
        <dbReference type="ChEBI" id="CHEBI:57692"/>
    </ligand>
</feature>
<dbReference type="FunFam" id="2.40.30.10:FF:000032">
    <property type="entry name" value="NADH-cytochrome b5 reductase"/>
    <property type="match status" value="1"/>
</dbReference>
<dbReference type="FunFam" id="3.10.20.10:FF:000001">
    <property type="entry name" value="60S ribosomal protein L18a"/>
    <property type="match status" value="1"/>
</dbReference>
<dbReference type="GO" id="GO:0090524">
    <property type="term" value="F:cytochrome-b5 reductase activity, acting on NADH"/>
    <property type="evidence" value="ECO:0007669"/>
    <property type="project" value="UniProtKB-EC"/>
</dbReference>
<evidence type="ECO:0000256" key="11">
    <source>
        <dbReference type="ARBA" id="ARBA00022989"/>
    </source>
</evidence>
<dbReference type="Pfam" id="PF01775">
    <property type="entry name" value="Ribosomal_L18A"/>
    <property type="match status" value="1"/>
</dbReference>
<evidence type="ECO:0000256" key="19">
    <source>
        <dbReference type="ARBA" id="ARBA00041256"/>
    </source>
</evidence>
<feature type="binding site" evidence="21">
    <location>
        <position position="256"/>
    </location>
    <ligand>
        <name>FAD</name>
        <dbReference type="ChEBI" id="CHEBI:57692"/>
    </ligand>
</feature>
<evidence type="ECO:0000256" key="2">
    <source>
        <dbReference type="ARBA" id="ARBA00004572"/>
    </source>
</evidence>
<name>A0A2T5M432_9EURO</name>
<dbReference type="InterPro" id="IPR039261">
    <property type="entry name" value="FNR_nucleotide-bd"/>
</dbReference>
<dbReference type="SUPFAM" id="SSF160374">
    <property type="entry name" value="RplX-like"/>
    <property type="match status" value="1"/>
</dbReference>
<dbReference type="GO" id="GO:1990904">
    <property type="term" value="C:ribonucleoprotein complex"/>
    <property type="evidence" value="ECO:0007669"/>
    <property type="project" value="UniProtKB-KW"/>
</dbReference>
<keyword evidence="8" id="KW-1000">Mitochondrion outer membrane</keyword>
<dbReference type="GO" id="GO:0005840">
    <property type="term" value="C:ribosome"/>
    <property type="evidence" value="ECO:0007669"/>
    <property type="project" value="UniProtKB-KW"/>
</dbReference>
<dbReference type="RefSeq" id="XP_040754690.1">
    <property type="nucleotide sequence ID" value="XM_040898845.1"/>
</dbReference>
<reference evidence="23 24" key="1">
    <citation type="journal article" date="2018" name="Proc. Natl. Acad. Sci. U.S.A.">
        <title>Linking secondary metabolites to gene clusters through genome sequencing of six diverse Aspergillus species.</title>
        <authorList>
            <person name="Kaerboelling I."/>
            <person name="Vesth T.C."/>
            <person name="Frisvad J.C."/>
            <person name="Nybo J.L."/>
            <person name="Theobald S."/>
            <person name="Kuo A."/>
            <person name="Bowyer P."/>
            <person name="Matsuda Y."/>
            <person name="Mondo S."/>
            <person name="Lyhne E.K."/>
            <person name="Kogle M.E."/>
            <person name="Clum A."/>
            <person name="Lipzen A."/>
            <person name="Salamov A."/>
            <person name="Ngan C.Y."/>
            <person name="Daum C."/>
            <person name="Chiniquy J."/>
            <person name="Barry K."/>
            <person name="LaButti K."/>
            <person name="Haridas S."/>
            <person name="Simmons B.A."/>
            <person name="Magnuson J.K."/>
            <person name="Mortensen U.H."/>
            <person name="Larsen T.O."/>
            <person name="Grigoriev I.V."/>
            <person name="Baker S.E."/>
            <person name="Andersen M.R."/>
        </authorList>
    </citation>
    <scope>NUCLEOTIDE SEQUENCE [LARGE SCALE GENOMIC DNA]</scope>
    <source>
        <strain evidence="23 24">IBT 24754</strain>
    </source>
</reference>
<keyword evidence="6 21" id="KW-0285">Flavoprotein</keyword>